<keyword evidence="13" id="KW-0732">Signal</keyword>
<evidence type="ECO:0000256" key="11">
    <source>
        <dbReference type="PROSITE-ProRule" id="PRU01360"/>
    </source>
</evidence>
<dbReference type="AlphaFoldDB" id="A0A2T5MG00"/>
<evidence type="ECO:0000256" key="2">
    <source>
        <dbReference type="ARBA" id="ARBA00022448"/>
    </source>
</evidence>
<comment type="similarity">
    <text evidence="11 12">Belongs to the TonB-dependent receptor family.</text>
</comment>
<dbReference type="InterPro" id="IPR039426">
    <property type="entry name" value="TonB-dep_rcpt-like"/>
</dbReference>
<dbReference type="Pfam" id="PF07715">
    <property type="entry name" value="Plug"/>
    <property type="match status" value="1"/>
</dbReference>
<dbReference type="EMBL" id="QANS01000003">
    <property type="protein sequence ID" value="PTU31492.1"/>
    <property type="molecule type" value="Genomic_DNA"/>
</dbReference>
<keyword evidence="4" id="KW-0410">Iron transport</keyword>
<dbReference type="GO" id="GO:0009279">
    <property type="term" value="C:cell outer membrane"/>
    <property type="evidence" value="ECO:0007669"/>
    <property type="project" value="UniProtKB-SubCell"/>
</dbReference>
<evidence type="ECO:0000256" key="9">
    <source>
        <dbReference type="ARBA" id="ARBA00023136"/>
    </source>
</evidence>
<evidence type="ECO:0000256" key="10">
    <source>
        <dbReference type="ARBA" id="ARBA00023237"/>
    </source>
</evidence>
<dbReference type="RefSeq" id="WP_107940035.1">
    <property type="nucleotide sequence ID" value="NZ_QANS01000003.1"/>
</dbReference>
<dbReference type="Gene3D" id="2.40.170.20">
    <property type="entry name" value="TonB-dependent receptor, beta-barrel domain"/>
    <property type="match status" value="1"/>
</dbReference>
<evidence type="ECO:0000256" key="7">
    <source>
        <dbReference type="ARBA" id="ARBA00023065"/>
    </source>
</evidence>
<keyword evidence="2 11" id="KW-0813">Transport</keyword>
<protein>
    <recommendedName>
        <fullName evidence="18">TonB-dependent receptor</fullName>
    </recommendedName>
</protein>
<reference evidence="16 17" key="1">
    <citation type="submission" date="2018-04" db="EMBL/GenBank/DDBJ databases">
        <title>Novel species isolated from glacier.</title>
        <authorList>
            <person name="Liu Q."/>
            <person name="Xin Y.-H."/>
        </authorList>
    </citation>
    <scope>NUCLEOTIDE SEQUENCE [LARGE SCALE GENOMIC DNA]</scope>
    <source>
        <strain evidence="16 17">GT1R17</strain>
    </source>
</reference>
<evidence type="ECO:0000256" key="12">
    <source>
        <dbReference type="RuleBase" id="RU003357"/>
    </source>
</evidence>
<sequence length="804" mass="87524">MKRHILPLGVLALSSAWSPVGVAADAAPSAVEAEATQLPEVVVTAQRRGEAINSVPMSISSFNGQELQTYGITDTRDLAKLVPGFTAADSGFDTPIYTLRGVGFADSSFATTSTVGVYADEVSLAYPIMSKGPNFDIQRVEVLKGPQGTLYGRNSTGGTINYIANKPSSALVGGGDVSYGSFGRVDTQGYISGPIGDSLRARLSAISINSTIGWQTSATRPNDHLGTIEKQAARGIVDWQASDDVQVRLTLSGWQDRSEPQAPYAIARQAQFKLPLPGEFTNILQTLTGININSAFLAPSVSSYPLIPDNQNARIADWNKNGDFGLRDRFWMASLRPYWYISDSLSLTGLFSIQQMRADGSSLPQGGLDVEDIDQVLYASIRSVSGELRLEGTAGDKVNWLLGVNSNRDKHHEVIEGHGSENSLNVFIFGDTAPLNKPLFFEKGAAKSDANVHSDSVFADGNVELLDTLKLTLGARYTRERQEYAGCTYVAADNDSIIPFPFFTAASFLKGGNSVVAQGECGSLDASNNAGLYTDTLSERNVSYRSVLSWTPTNDTLFYGSYSRGYKSGGFPTIFSVDQASLKPVVQEKLNAYEIGAKISALDRALQINAAAFYYDYTNKQLLTYFKDEIFGALQYLQNVPKSRNVGAELAIAYVPFERLHLNASGSYIRTKVIRYEGKNTQGDDFDFAGQEFNYTPRLQASLLANYTFPISRDLNLTPGLGYTYTGSTNSTLEHDPLFALEAHRVLDAQITLSSQDKIWSLTAFGRNLTDEFYKNSVIKLGDTVFAYSGQPRVYGLTLTVDLQ</sequence>
<evidence type="ECO:0000313" key="17">
    <source>
        <dbReference type="Proteomes" id="UP000244248"/>
    </source>
</evidence>
<dbReference type="PROSITE" id="PS52016">
    <property type="entry name" value="TONB_DEPENDENT_REC_3"/>
    <property type="match status" value="1"/>
</dbReference>
<evidence type="ECO:0008006" key="18">
    <source>
        <dbReference type="Google" id="ProtNLM"/>
    </source>
</evidence>
<feature type="domain" description="TonB-dependent receptor plug" evidence="15">
    <location>
        <begin position="53"/>
        <end position="159"/>
    </location>
</feature>
<evidence type="ECO:0000256" key="8">
    <source>
        <dbReference type="ARBA" id="ARBA00023077"/>
    </source>
</evidence>
<keyword evidence="9 11" id="KW-0472">Membrane</keyword>
<keyword evidence="8 12" id="KW-0798">TonB box</keyword>
<gene>
    <name evidence="16" type="ORF">CJD38_09160</name>
</gene>
<evidence type="ECO:0000256" key="4">
    <source>
        <dbReference type="ARBA" id="ARBA00022496"/>
    </source>
</evidence>
<dbReference type="PANTHER" id="PTHR32552:SF81">
    <property type="entry name" value="TONB-DEPENDENT OUTER MEMBRANE RECEPTOR"/>
    <property type="match status" value="1"/>
</dbReference>
<keyword evidence="7" id="KW-0406">Ion transport</keyword>
<organism evidence="16 17">
    <name type="scientific">Stenotrophobium rhamnosiphilum</name>
    <dbReference type="NCBI Taxonomy" id="2029166"/>
    <lineage>
        <taxon>Bacteria</taxon>
        <taxon>Pseudomonadati</taxon>
        <taxon>Pseudomonadota</taxon>
        <taxon>Gammaproteobacteria</taxon>
        <taxon>Nevskiales</taxon>
        <taxon>Nevskiaceae</taxon>
        <taxon>Stenotrophobium</taxon>
    </lineage>
</organism>
<feature type="chain" id="PRO_5015452353" description="TonB-dependent receptor" evidence="13">
    <location>
        <begin position="24"/>
        <end position="804"/>
    </location>
</feature>
<evidence type="ECO:0000313" key="16">
    <source>
        <dbReference type="EMBL" id="PTU31492.1"/>
    </source>
</evidence>
<keyword evidence="5 11" id="KW-0812">Transmembrane</keyword>
<evidence type="ECO:0000256" key="3">
    <source>
        <dbReference type="ARBA" id="ARBA00022452"/>
    </source>
</evidence>
<keyword evidence="3 11" id="KW-1134">Transmembrane beta strand</keyword>
<dbReference type="GO" id="GO:0006826">
    <property type="term" value="P:iron ion transport"/>
    <property type="evidence" value="ECO:0007669"/>
    <property type="project" value="UniProtKB-KW"/>
</dbReference>
<dbReference type="InterPro" id="IPR036942">
    <property type="entry name" value="Beta-barrel_TonB_sf"/>
</dbReference>
<evidence type="ECO:0000259" key="14">
    <source>
        <dbReference type="Pfam" id="PF00593"/>
    </source>
</evidence>
<dbReference type="OrthoDB" id="7051185at2"/>
<evidence type="ECO:0000259" key="15">
    <source>
        <dbReference type="Pfam" id="PF07715"/>
    </source>
</evidence>
<dbReference type="InterPro" id="IPR012910">
    <property type="entry name" value="Plug_dom"/>
</dbReference>
<dbReference type="Proteomes" id="UP000244248">
    <property type="component" value="Unassembled WGS sequence"/>
</dbReference>
<name>A0A2T5MG00_9GAMM</name>
<evidence type="ECO:0000256" key="1">
    <source>
        <dbReference type="ARBA" id="ARBA00004571"/>
    </source>
</evidence>
<proteinExistence type="inferred from homology"/>
<dbReference type="SUPFAM" id="SSF56935">
    <property type="entry name" value="Porins"/>
    <property type="match status" value="1"/>
</dbReference>
<keyword evidence="10 11" id="KW-0998">Cell outer membrane</keyword>
<dbReference type="InterPro" id="IPR000531">
    <property type="entry name" value="Beta-barrel_TonB"/>
</dbReference>
<comment type="subcellular location">
    <subcellularLocation>
        <location evidence="1 11">Cell outer membrane</location>
        <topology evidence="1 11">Multi-pass membrane protein</topology>
    </subcellularLocation>
</comment>
<dbReference type="Pfam" id="PF00593">
    <property type="entry name" value="TonB_dep_Rec_b-barrel"/>
    <property type="match status" value="1"/>
</dbReference>
<keyword evidence="6" id="KW-0408">Iron</keyword>
<dbReference type="PANTHER" id="PTHR32552">
    <property type="entry name" value="FERRICHROME IRON RECEPTOR-RELATED"/>
    <property type="match status" value="1"/>
</dbReference>
<keyword evidence="17" id="KW-1185">Reference proteome</keyword>
<feature type="signal peptide" evidence="13">
    <location>
        <begin position="1"/>
        <end position="23"/>
    </location>
</feature>
<accession>A0A2T5MG00</accession>
<evidence type="ECO:0000256" key="6">
    <source>
        <dbReference type="ARBA" id="ARBA00023004"/>
    </source>
</evidence>
<comment type="caution">
    <text evidence="16">The sequence shown here is derived from an EMBL/GenBank/DDBJ whole genome shotgun (WGS) entry which is preliminary data.</text>
</comment>
<evidence type="ECO:0000256" key="5">
    <source>
        <dbReference type="ARBA" id="ARBA00022692"/>
    </source>
</evidence>
<feature type="domain" description="TonB-dependent receptor-like beta-barrel" evidence="14">
    <location>
        <begin position="305"/>
        <end position="769"/>
    </location>
</feature>
<evidence type="ECO:0000256" key="13">
    <source>
        <dbReference type="SAM" id="SignalP"/>
    </source>
</evidence>